<evidence type="ECO:0000256" key="1">
    <source>
        <dbReference type="SAM" id="SignalP"/>
    </source>
</evidence>
<dbReference type="RefSeq" id="WP_153712748.1">
    <property type="nucleotide sequence ID" value="NZ_CP045871.1"/>
</dbReference>
<proteinExistence type="predicted"/>
<name>A0A5Q2Q8S1_9GAMM</name>
<sequence>MRLLMALLMTASVSVHADLGELIQAYDQTSWQTQDAGAKLSELEGHLAAVNAMDDSSEVLMWRGAIGASVAREKGGVGALGAIKAAKKSLLASLEADGQNHMARAILANLLAKAPGWPLSVGNKKEAAALFQSVLKAQPDNLIALQGFGDLMLAKKQPDEARGYYAAALQAAPRVGREMADIARQTQIKAQLDAL</sequence>
<evidence type="ECO:0000313" key="2">
    <source>
        <dbReference type="EMBL" id="QGG79244.1"/>
    </source>
</evidence>
<dbReference type="EMBL" id="CP045871">
    <property type="protein sequence ID" value="QGG79244.1"/>
    <property type="molecule type" value="Genomic_DNA"/>
</dbReference>
<dbReference type="Pfam" id="PF14559">
    <property type="entry name" value="TPR_19"/>
    <property type="match status" value="1"/>
</dbReference>
<evidence type="ECO:0000313" key="3">
    <source>
        <dbReference type="Proteomes" id="UP000388235"/>
    </source>
</evidence>
<dbReference type="SUPFAM" id="SSF48452">
    <property type="entry name" value="TPR-like"/>
    <property type="match status" value="1"/>
</dbReference>
<protein>
    <recommendedName>
        <fullName evidence="4">Tetratricopeptide repeat protein</fullName>
    </recommendedName>
</protein>
<organism evidence="2 3">
    <name type="scientific">Litorivicinus lipolyticus</name>
    <dbReference type="NCBI Taxonomy" id="418701"/>
    <lineage>
        <taxon>Bacteria</taxon>
        <taxon>Pseudomonadati</taxon>
        <taxon>Pseudomonadota</taxon>
        <taxon>Gammaproteobacteria</taxon>
        <taxon>Oceanospirillales</taxon>
        <taxon>Litorivicinaceae</taxon>
        <taxon>Litorivicinus</taxon>
    </lineage>
</organism>
<dbReference type="AlphaFoldDB" id="A0A5Q2Q8S1"/>
<feature type="chain" id="PRO_5024416619" description="Tetratricopeptide repeat protein" evidence="1">
    <location>
        <begin position="18"/>
        <end position="195"/>
    </location>
</feature>
<keyword evidence="1" id="KW-0732">Signal</keyword>
<evidence type="ECO:0008006" key="4">
    <source>
        <dbReference type="Google" id="ProtNLM"/>
    </source>
</evidence>
<feature type="signal peptide" evidence="1">
    <location>
        <begin position="1"/>
        <end position="17"/>
    </location>
</feature>
<dbReference type="KEGG" id="llp:GH975_01170"/>
<dbReference type="Proteomes" id="UP000388235">
    <property type="component" value="Chromosome"/>
</dbReference>
<dbReference type="InterPro" id="IPR011990">
    <property type="entry name" value="TPR-like_helical_dom_sf"/>
</dbReference>
<accession>A0A5Q2Q8S1</accession>
<keyword evidence="3" id="KW-1185">Reference proteome</keyword>
<dbReference type="Gene3D" id="1.25.40.10">
    <property type="entry name" value="Tetratricopeptide repeat domain"/>
    <property type="match status" value="1"/>
</dbReference>
<gene>
    <name evidence="2" type="ORF">GH975_01170</name>
</gene>
<dbReference type="OrthoDB" id="9812424at2"/>
<reference evidence="2 3" key="1">
    <citation type="submission" date="2019-11" db="EMBL/GenBank/DDBJ databases">
        <authorList>
            <person name="Khan S.A."/>
            <person name="Jeon C.O."/>
            <person name="Chun B.H."/>
        </authorList>
    </citation>
    <scope>NUCLEOTIDE SEQUENCE [LARGE SCALE GENOMIC DNA]</scope>
    <source>
        <strain evidence="2 3">IMCC 1097</strain>
    </source>
</reference>